<feature type="region of interest" description="Disordered" evidence="1">
    <location>
        <begin position="114"/>
        <end position="147"/>
    </location>
</feature>
<keyword evidence="4" id="KW-1185">Reference proteome</keyword>
<dbReference type="OrthoDB" id="676596at2"/>
<feature type="signal peptide" evidence="2">
    <location>
        <begin position="1"/>
        <end position="18"/>
    </location>
</feature>
<organism evidence="3 4">
    <name type="scientific">Niastella populi</name>
    <dbReference type="NCBI Taxonomy" id="550983"/>
    <lineage>
        <taxon>Bacteria</taxon>
        <taxon>Pseudomonadati</taxon>
        <taxon>Bacteroidota</taxon>
        <taxon>Chitinophagia</taxon>
        <taxon>Chitinophagales</taxon>
        <taxon>Chitinophagaceae</taxon>
        <taxon>Niastella</taxon>
    </lineage>
</organism>
<keyword evidence="2" id="KW-0732">Signal</keyword>
<feature type="compositionally biased region" description="Low complexity" evidence="1">
    <location>
        <begin position="138"/>
        <end position="147"/>
    </location>
</feature>
<name>A0A1V9GBH8_9BACT</name>
<evidence type="ECO:0000256" key="1">
    <source>
        <dbReference type="SAM" id="MobiDB-lite"/>
    </source>
</evidence>
<comment type="caution">
    <text evidence="3">The sequence shown here is derived from an EMBL/GenBank/DDBJ whole genome shotgun (WGS) entry which is preliminary data.</text>
</comment>
<dbReference type="EMBL" id="LWBP01000002">
    <property type="protein sequence ID" value="OQP68025.1"/>
    <property type="molecule type" value="Genomic_DNA"/>
</dbReference>
<accession>A0A1V9GBH8</accession>
<sequence length="147" mass="16763">MKKIFTLIAVLFSITTFAAPGPRTSKIAISSNDRAMMQVKINGVMYNLNNTFVLDNIRSGNHSITIYKTESFGFRKKTQVIYNSTMFINAAQLVNIDINRSGKVVVKTTSNYAFDRNSRNNRGNDGRYDNDRNDRNNNGRNNNYGRY</sequence>
<feature type="compositionally biased region" description="Basic and acidic residues" evidence="1">
    <location>
        <begin position="116"/>
        <end position="137"/>
    </location>
</feature>
<reference evidence="4" key="1">
    <citation type="submission" date="2016-04" db="EMBL/GenBank/DDBJ databases">
        <authorList>
            <person name="Chen L."/>
            <person name="Zhuang W."/>
            <person name="Wang G."/>
        </authorList>
    </citation>
    <scope>NUCLEOTIDE SEQUENCE [LARGE SCALE GENOMIC DNA]</scope>
    <source>
        <strain evidence="4">208</strain>
    </source>
</reference>
<proteinExistence type="predicted"/>
<dbReference type="RefSeq" id="WP_081160255.1">
    <property type="nucleotide sequence ID" value="NZ_LWBP01000002.1"/>
</dbReference>
<dbReference type="AlphaFoldDB" id="A0A1V9GBH8"/>
<dbReference type="Proteomes" id="UP000192276">
    <property type="component" value="Unassembled WGS sequence"/>
</dbReference>
<feature type="chain" id="PRO_5013388746" description="PEGA domain-containing protein" evidence="2">
    <location>
        <begin position="19"/>
        <end position="147"/>
    </location>
</feature>
<evidence type="ECO:0000256" key="2">
    <source>
        <dbReference type="SAM" id="SignalP"/>
    </source>
</evidence>
<evidence type="ECO:0000313" key="3">
    <source>
        <dbReference type="EMBL" id="OQP68025.1"/>
    </source>
</evidence>
<gene>
    <name evidence="3" type="ORF">A4R26_11060</name>
</gene>
<evidence type="ECO:0008006" key="5">
    <source>
        <dbReference type="Google" id="ProtNLM"/>
    </source>
</evidence>
<protein>
    <recommendedName>
        <fullName evidence="5">PEGA domain-containing protein</fullName>
    </recommendedName>
</protein>
<evidence type="ECO:0000313" key="4">
    <source>
        <dbReference type="Proteomes" id="UP000192276"/>
    </source>
</evidence>